<dbReference type="Proteomes" id="UP001185015">
    <property type="component" value="Unassembled WGS sequence"/>
</dbReference>
<evidence type="ECO:0000256" key="1">
    <source>
        <dbReference type="SAM" id="Phobius"/>
    </source>
</evidence>
<keyword evidence="1" id="KW-0472">Membrane</keyword>
<sequence>MDLDDPAVSSQNDDVVDKIVDATNYGLAYAGEKIKEVDGNKAVKGAAYLGACAGVYLSSITWGIVGRRNCRNLILAAD</sequence>
<accession>A0AA90TX63</accession>
<comment type="caution">
    <text evidence="2">The sequence shown here is derived from an EMBL/GenBank/DDBJ whole genome shotgun (WGS) entry which is preliminary data.</text>
</comment>
<keyword evidence="3" id="KW-1185">Reference proteome</keyword>
<evidence type="ECO:0000313" key="3">
    <source>
        <dbReference type="Proteomes" id="UP001185015"/>
    </source>
</evidence>
<keyword evidence="1" id="KW-1133">Transmembrane helix</keyword>
<organism evidence="2 3">
    <name type="scientific">Methanococcoides alaskense</name>
    <dbReference type="NCBI Taxonomy" id="325778"/>
    <lineage>
        <taxon>Archaea</taxon>
        <taxon>Methanobacteriati</taxon>
        <taxon>Methanobacteriota</taxon>
        <taxon>Stenosarchaea group</taxon>
        <taxon>Methanomicrobia</taxon>
        <taxon>Methanosarcinales</taxon>
        <taxon>Methanosarcinaceae</taxon>
        <taxon>Methanococcoides</taxon>
    </lineage>
</organism>
<dbReference type="RefSeq" id="WP_270096533.1">
    <property type="nucleotide sequence ID" value="NZ_JAQFFK010000003.1"/>
</dbReference>
<dbReference type="EMBL" id="JAVDQI010000001">
    <property type="protein sequence ID" value="MDR6221639.1"/>
    <property type="molecule type" value="Genomic_DNA"/>
</dbReference>
<protein>
    <submittedName>
        <fullName evidence="2">Uncharacterized protein</fullName>
    </submittedName>
</protein>
<dbReference type="AlphaFoldDB" id="A0AA90TX63"/>
<feature type="transmembrane region" description="Helical" evidence="1">
    <location>
        <begin position="45"/>
        <end position="65"/>
    </location>
</feature>
<name>A0AA90TX63_9EURY</name>
<gene>
    <name evidence="2" type="ORF">J2750_000071</name>
</gene>
<keyword evidence="1" id="KW-0812">Transmembrane</keyword>
<reference evidence="2 3" key="1">
    <citation type="submission" date="2023-07" db="EMBL/GenBank/DDBJ databases">
        <title>Genomic Encyclopedia of Type Strains, Phase IV (KMG-IV): sequencing the most valuable type-strain genomes for metagenomic binning, comparative biology and taxonomic classification.</title>
        <authorList>
            <person name="Goeker M."/>
        </authorList>
    </citation>
    <scope>NUCLEOTIDE SEQUENCE [LARGE SCALE GENOMIC DNA]</scope>
    <source>
        <strain evidence="2 3">DSM 17273</strain>
    </source>
</reference>
<evidence type="ECO:0000313" key="2">
    <source>
        <dbReference type="EMBL" id="MDR6221639.1"/>
    </source>
</evidence>
<proteinExistence type="predicted"/>